<comment type="cofactor">
    <cofactor evidence="1">
        <name>Zn(2+)</name>
        <dbReference type="ChEBI" id="CHEBI:29105"/>
    </cofactor>
</comment>
<dbReference type="PROSITE" id="PS00143">
    <property type="entry name" value="INSULINASE"/>
    <property type="match status" value="1"/>
</dbReference>
<protein>
    <recommendedName>
        <fullName evidence="14">Insulinase family protein</fullName>
    </recommendedName>
</protein>
<evidence type="ECO:0000256" key="2">
    <source>
        <dbReference type="ARBA" id="ARBA00004173"/>
    </source>
</evidence>
<dbReference type="InterPro" id="IPR007863">
    <property type="entry name" value="Peptidase_M16_C"/>
</dbReference>
<evidence type="ECO:0000259" key="11">
    <source>
        <dbReference type="Pfam" id="PF05193"/>
    </source>
</evidence>
<dbReference type="GO" id="GO:0005739">
    <property type="term" value="C:mitochondrion"/>
    <property type="evidence" value="ECO:0007669"/>
    <property type="project" value="UniProtKB-SubCell"/>
</dbReference>
<keyword evidence="4" id="KW-0479">Metal-binding</keyword>
<dbReference type="Proteomes" id="UP000785679">
    <property type="component" value="Unassembled WGS sequence"/>
</dbReference>
<dbReference type="Gene3D" id="3.30.830.10">
    <property type="entry name" value="Metalloenzyme, LuxS/M16 peptidase-like"/>
    <property type="match status" value="2"/>
</dbReference>
<proteinExistence type="inferred from homology"/>
<dbReference type="InterPro" id="IPR011249">
    <property type="entry name" value="Metalloenz_LuxS/M16"/>
</dbReference>
<evidence type="ECO:0000256" key="6">
    <source>
        <dbReference type="ARBA" id="ARBA00022833"/>
    </source>
</evidence>
<dbReference type="FunFam" id="3.30.830.10:FF:000008">
    <property type="entry name" value="Mitochondrial-processing peptidase subunit beta"/>
    <property type="match status" value="1"/>
</dbReference>
<keyword evidence="5" id="KW-0378">Hydrolase</keyword>
<evidence type="ECO:0008006" key="14">
    <source>
        <dbReference type="Google" id="ProtNLM"/>
    </source>
</evidence>
<dbReference type="InterPro" id="IPR050361">
    <property type="entry name" value="MPP/UQCRC_Complex"/>
</dbReference>
<evidence type="ECO:0000313" key="13">
    <source>
        <dbReference type="Proteomes" id="UP000785679"/>
    </source>
</evidence>
<evidence type="ECO:0000256" key="1">
    <source>
        <dbReference type="ARBA" id="ARBA00001947"/>
    </source>
</evidence>
<dbReference type="Pfam" id="PF05193">
    <property type="entry name" value="Peptidase_M16_C"/>
    <property type="match status" value="1"/>
</dbReference>
<keyword evidence="7" id="KW-0482">Metalloprotease</keyword>
<gene>
    <name evidence="12" type="ORF">FGO68_gene11189</name>
</gene>
<name>A0A8J8T3R4_HALGN</name>
<feature type="domain" description="Peptidase M16 C-terminal" evidence="11">
    <location>
        <begin position="220"/>
        <end position="369"/>
    </location>
</feature>
<dbReference type="Pfam" id="PF00675">
    <property type="entry name" value="Peptidase_M16"/>
    <property type="match status" value="1"/>
</dbReference>
<dbReference type="SUPFAM" id="SSF63411">
    <property type="entry name" value="LuxS/MPP-like metallohydrolase"/>
    <property type="match status" value="2"/>
</dbReference>
<dbReference type="PANTHER" id="PTHR11851:SF149">
    <property type="entry name" value="GH01077P"/>
    <property type="match status" value="1"/>
</dbReference>
<evidence type="ECO:0000259" key="10">
    <source>
        <dbReference type="Pfam" id="PF00675"/>
    </source>
</evidence>
<evidence type="ECO:0000256" key="8">
    <source>
        <dbReference type="ARBA" id="ARBA00023128"/>
    </source>
</evidence>
<comment type="similarity">
    <text evidence="9">Belongs to the peptidase M16 family.</text>
</comment>
<dbReference type="AlphaFoldDB" id="A0A8J8T3R4"/>
<dbReference type="OrthoDB" id="285268at2759"/>
<dbReference type="GO" id="GO:0046872">
    <property type="term" value="F:metal ion binding"/>
    <property type="evidence" value="ECO:0007669"/>
    <property type="project" value="UniProtKB-KW"/>
</dbReference>
<dbReference type="InterPro" id="IPR001431">
    <property type="entry name" value="Pept_M16_Zn_BS"/>
</dbReference>
<reference evidence="12" key="1">
    <citation type="submission" date="2019-06" db="EMBL/GenBank/DDBJ databases">
        <authorList>
            <person name="Zheng W."/>
        </authorList>
    </citation>
    <scope>NUCLEOTIDE SEQUENCE</scope>
    <source>
        <strain evidence="12">QDHG01</strain>
    </source>
</reference>
<dbReference type="InterPro" id="IPR011765">
    <property type="entry name" value="Pept_M16_N"/>
</dbReference>
<keyword evidence="3" id="KW-0645">Protease</keyword>
<comment type="caution">
    <text evidence="12">The sequence shown here is derived from an EMBL/GenBank/DDBJ whole genome shotgun (WGS) entry which is preliminary data.</text>
</comment>
<evidence type="ECO:0000256" key="3">
    <source>
        <dbReference type="ARBA" id="ARBA00022670"/>
    </source>
</evidence>
<keyword evidence="13" id="KW-1185">Reference proteome</keyword>
<dbReference type="GO" id="GO:0004222">
    <property type="term" value="F:metalloendopeptidase activity"/>
    <property type="evidence" value="ECO:0007669"/>
    <property type="project" value="InterPro"/>
</dbReference>
<dbReference type="EMBL" id="RRYP01007617">
    <property type="protein sequence ID" value="TNV80358.1"/>
    <property type="molecule type" value="Genomic_DNA"/>
</dbReference>
<sequence length="504" mass="58527">MSTSQGNQSKELKSAIDEDYSLQQKEKLLQFSKEPILQNFGDLPFGEIPETLKYDREMRMTTVSNGIRVCTERWNSPLAAVGVFIGAGSRNETLETSGAAHFLEHLHFKGTKRRSRHQLEREAENLGTQLNAYTSREHTLYHTLSFKQNLGKSIDLLADMLLHSNYDKYHVELEKDTIWQELEATNNDMMETLMENVYYNIFREHMMGQPILGDIDNIYSINRDMIIDFHTANYYGDNMVVVATGNVNHDEVVEHVEKHFHTLKKKSVKPRANSERPVYNPGLLFIRDDEMINSNVGVFYDAPSWKDKDFYSFLLMQRIFGSYNIERNASHLNDVKKQYNSMHAMVGDLPDVTRHECIYSPYSDCGIFGHYFFGNEVFTRQMNYCGVGLPTIYAHYLNEVEVIRARNKLYNELQGIQNCTDTMQQIGMQMLYLNRRVPRSEIAKRVAHIDAYHMKHLCNEWFYDAEPSFTNWGPIESVSQVGSYKYFKIHTLATVSNAHHALYT</sequence>
<evidence type="ECO:0000256" key="5">
    <source>
        <dbReference type="ARBA" id="ARBA00022801"/>
    </source>
</evidence>
<feature type="domain" description="Peptidase M16 N-terminal" evidence="10">
    <location>
        <begin position="69"/>
        <end position="213"/>
    </location>
</feature>
<evidence type="ECO:0000256" key="7">
    <source>
        <dbReference type="ARBA" id="ARBA00023049"/>
    </source>
</evidence>
<keyword evidence="6" id="KW-0862">Zinc</keyword>
<accession>A0A8J8T3R4</accession>
<evidence type="ECO:0000313" key="12">
    <source>
        <dbReference type="EMBL" id="TNV80358.1"/>
    </source>
</evidence>
<dbReference type="GO" id="GO:0006508">
    <property type="term" value="P:proteolysis"/>
    <property type="evidence" value="ECO:0007669"/>
    <property type="project" value="UniProtKB-KW"/>
</dbReference>
<evidence type="ECO:0000256" key="4">
    <source>
        <dbReference type="ARBA" id="ARBA00022723"/>
    </source>
</evidence>
<dbReference type="PANTHER" id="PTHR11851">
    <property type="entry name" value="METALLOPROTEASE"/>
    <property type="match status" value="1"/>
</dbReference>
<keyword evidence="8" id="KW-0496">Mitochondrion</keyword>
<organism evidence="12 13">
    <name type="scientific">Halteria grandinella</name>
    <dbReference type="NCBI Taxonomy" id="5974"/>
    <lineage>
        <taxon>Eukaryota</taxon>
        <taxon>Sar</taxon>
        <taxon>Alveolata</taxon>
        <taxon>Ciliophora</taxon>
        <taxon>Intramacronucleata</taxon>
        <taxon>Spirotrichea</taxon>
        <taxon>Stichotrichia</taxon>
        <taxon>Sporadotrichida</taxon>
        <taxon>Halteriidae</taxon>
        <taxon>Halteria</taxon>
    </lineage>
</organism>
<comment type="subcellular location">
    <subcellularLocation>
        <location evidence="2">Mitochondrion</location>
    </subcellularLocation>
</comment>
<evidence type="ECO:0000256" key="9">
    <source>
        <dbReference type="RuleBase" id="RU004447"/>
    </source>
</evidence>